<evidence type="ECO:0000259" key="1">
    <source>
        <dbReference type="Pfam" id="PF03358"/>
    </source>
</evidence>
<dbReference type="InterPro" id="IPR005025">
    <property type="entry name" value="FMN_Rdtase-like_dom"/>
</dbReference>
<organism evidence="2 3">
    <name type="scientific">Candidatus Clostridium eludens</name>
    <dbReference type="NCBI Taxonomy" id="3381663"/>
    <lineage>
        <taxon>Bacteria</taxon>
        <taxon>Bacillati</taxon>
        <taxon>Bacillota</taxon>
        <taxon>Clostridia</taxon>
        <taxon>Eubacteriales</taxon>
        <taxon>Clostridiaceae</taxon>
        <taxon>Clostridium</taxon>
    </lineage>
</organism>
<dbReference type="Gene3D" id="3.40.50.360">
    <property type="match status" value="1"/>
</dbReference>
<dbReference type="SUPFAM" id="SSF52218">
    <property type="entry name" value="Flavoproteins"/>
    <property type="match status" value="1"/>
</dbReference>
<comment type="caution">
    <text evidence="2">The sequence shown here is derived from an EMBL/GenBank/DDBJ whole genome shotgun (WGS) entry which is preliminary data.</text>
</comment>
<dbReference type="PANTHER" id="PTHR43741">
    <property type="entry name" value="FMN-DEPENDENT NADH-AZOREDUCTASE 1"/>
    <property type="match status" value="1"/>
</dbReference>
<gene>
    <name evidence="2" type="ORF">ACJDU8_10745</name>
</gene>
<name>A0ABW8SKA7_9CLOT</name>
<accession>A0ABW8SKA7</accession>
<dbReference type="RefSeq" id="WP_406792154.1">
    <property type="nucleotide sequence ID" value="NZ_JBJHZX010000014.1"/>
</dbReference>
<sequence length="179" mass="20211">MKITVITGSPHKNGTSALLADKFIEGAQEAGNDVFRFNSAFENVNACLDCDYCMMGSRPCVHDDSMNKLNPKLLTANLVVLVTPLYYFGMSAQLKTVIDRFYANNYKLMGSHKKAMLMATSYDAYEWTMKELASHYKTIVKYLKWEDTGILLATGVGTRSDIERTDYPEQAYRMGKNLK</sequence>
<dbReference type="InterPro" id="IPR050104">
    <property type="entry name" value="FMN-dep_NADH:Q_OxRdtase_AzoR1"/>
</dbReference>
<feature type="domain" description="NADPH-dependent FMN reductase-like" evidence="1">
    <location>
        <begin position="1"/>
        <end position="124"/>
    </location>
</feature>
<keyword evidence="3" id="KW-1185">Reference proteome</keyword>
<reference evidence="2 3" key="1">
    <citation type="submission" date="2024-11" db="EMBL/GenBank/DDBJ databases">
        <authorList>
            <person name="Heng Y.C."/>
            <person name="Lim A.C.H."/>
            <person name="Lee J.K.Y."/>
            <person name="Kittelmann S."/>
        </authorList>
    </citation>
    <scope>NUCLEOTIDE SEQUENCE [LARGE SCALE GENOMIC DNA]</scope>
    <source>
        <strain evidence="2 3">WILCCON 0269</strain>
    </source>
</reference>
<dbReference type="Pfam" id="PF03358">
    <property type="entry name" value="FMN_red"/>
    <property type="match status" value="1"/>
</dbReference>
<evidence type="ECO:0000313" key="3">
    <source>
        <dbReference type="Proteomes" id="UP001623660"/>
    </source>
</evidence>
<dbReference type="InterPro" id="IPR029039">
    <property type="entry name" value="Flavoprotein-like_sf"/>
</dbReference>
<dbReference type="EMBL" id="JBJHZX010000014">
    <property type="protein sequence ID" value="MFL0196038.1"/>
    <property type="molecule type" value="Genomic_DNA"/>
</dbReference>
<protein>
    <submittedName>
        <fullName evidence="2">Flavodoxin family protein</fullName>
    </submittedName>
</protein>
<dbReference type="Proteomes" id="UP001623660">
    <property type="component" value="Unassembled WGS sequence"/>
</dbReference>
<evidence type="ECO:0000313" key="2">
    <source>
        <dbReference type="EMBL" id="MFL0196038.1"/>
    </source>
</evidence>
<dbReference type="PANTHER" id="PTHR43741:SF4">
    <property type="entry name" value="FMN-DEPENDENT NADH:QUINONE OXIDOREDUCTASE"/>
    <property type="match status" value="1"/>
</dbReference>
<proteinExistence type="predicted"/>